<accession>A0ABU5VRI2</accession>
<keyword evidence="3" id="KW-1185">Reference proteome</keyword>
<dbReference type="EMBL" id="JAYGJQ010000001">
    <property type="protein sequence ID" value="MEA9355656.1"/>
    <property type="molecule type" value="Genomic_DNA"/>
</dbReference>
<evidence type="ECO:0000256" key="1">
    <source>
        <dbReference type="SAM" id="SignalP"/>
    </source>
</evidence>
<feature type="signal peptide" evidence="1">
    <location>
        <begin position="1"/>
        <end position="19"/>
    </location>
</feature>
<gene>
    <name evidence="2" type="ORF">SHI21_05575</name>
</gene>
<proteinExistence type="predicted"/>
<dbReference type="PROSITE" id="PS51257">
    <property type="entry name" value="PROKAR_LIPOPROTEIN"/>
    <property type="match status" value="1"/>
</dbReference>
<feature type="chain" id="PRO_5045608524" evidence="1">
    <location>
        <begin position="20"/>
        <end position="172"/>
    </location>
</feature>
<name>A0ABU5VRI2_9BACT</name>
<reference evidence="2 3" key="1">
    <citation type="submission" date="2023-11" db="EMBL/GenBank/DDBJ databases">
        <title>A Novel Polar Bacteriovorax (B. antarcticus) Isolated from the Biocrust in Antarctica.</title>
        <authorList>
            <person name="Mun W."/>
            <person name="Choi S.Y."/>
            <person name="Mitchell R.J."/>
        </authorList>
    </citation>
    <scope>NUCLEOTIDE SEQUENCE [LARGE SCALE GENOMIC DNA]</scope>
    <source>
        <strain evidence="2 3">PP10</strain>
    </source>
</reference>
<protein>
    <submittedName>
        <fullName evidence="2">Uncharacterized protein</fullName>
    </submittedName>
</protein>
<dbReference type="Proteomes" id="UP001302274">
    <property type="component" value="Unassembled WGS sequence"/>
</dbReference>
<organism evidence="2 3">
    <name type="scientific">Bacteriovorax antarcticus</name>
    <dbReference type="NCBI Taxonomy" id="3088717"/>
    <lineage>
        <taxon>Bacteria</taxon>
        <taxon>Pseudomonadati</taxon>
        <taxon>Bdellovibrionota</taxon>
        <taxon>Bacteriovoracia</taxon>
        <taxon>Bacteriovoracales</taxon>
        <taxon>Bacteriovoracaceae</taxon>
        <taxon>Bacteriovorax</taxon>
    </lineage>
</organism>
<sequence>MKKIILLIFMMTFVSCALLSPNPNRKDELVDKGLFLRPFTTDYCSEWPDGKFTDPKQWADCCFTHDMHYWIGGTKDERIASDKELERCVKNASDSLNGFLMYLGVRMGGKPGNAAYAWGYGWTKDRDYFEIDSDEAKKAYHLLEQSELNKNEKEKELINIFIEQILIKKIKN</sequence>
<comment type="caution">
    <text evidence="2">The sequence shown here is derived from an EMBL/GenBank/DDBJ whole genome shotgun (WGS) entry which is preliminary data.</text>
</comment>
<evidence type="ECO:0000313" key="3">
    <source>
        <dbReference type="Proteomes" id="UP001302274"/>
    </source>
</evidence>
<dbReference type="RefSeq" id="WP_323575274.1">
    <property type="nucleotide sequence ID" value="NZ_JAYGJQ010000001.1"/>
</dbReference>
<evidence type="ECO:0000313" key="2">
    <source>
        <dbReference type="EMBL" id="MEA9355656.1"/>
    </source>
</evidence>
<keyword evidence="1" id="KW-0732">Signal</keyword>